<gene>
    <name evidence="1" type="ORF">C4541_05175</name>
</gene>
<proteinExistence type="predicted"/>
<dbReference type="GO" id="GO:0004803">
    <property type="term" value="F:transposase activity"/>
    <property type="evidence" value="ECO:0007669"/>
    <property type="project" value="InterPro"/>
</dbReference>
<dbReference type="Proteomes" id="UP000266426">
    <property type="component" value="Unassembled WGS sequence"/>
</dbReference>
<dbReference type="InterPro" id="IPR036515">
    <property type="entry name" value="Transposase_17_sf"/>
</dbReference>
<evidence type="ECO:0000313" key="2">
    <source>
        <dbReference type="Proteomes" id="UP000266426"/>
    </source>
</evidence>
<dbReference type="GO" id="GO:0003677">
    <property type="term" value="F:DNA binding"/>
    <property type="evidence" value="ECO:0007669"/>
    <property type="project" value="InterPro"/>
</dbReference>
<reference evidence="1 2" key="1">
    <citation type="journal article" date="2017" name="ISME J.">
        <title>Energy and carbon metabolisms in a deep terrestrial subsurface fluid microbial community.</title>
        <authorList>
            <person name="Momper L."/>
            <person name="Jungbluth S.P."/>
            <person name="Lee M.D."/>
            <person name="Amend J.P."/>
        </authorList>
    </citation>
    <scope>NUCLEOTIDE SEQUENCE [LARGE SCALE GENOMIC DNA]</scope>
    <source>
        <strain evidence="1">SURF_26</strain>
    </source>
</reference>
<organism evidence="1 2">
    <name type="scientific">Candidatus Auribacter fodinae</name>
    <dbReference type="NCBI Taxonomy" id="2093366"/>
    <lineage>
        <taxon>Bacteria</taxon>
        <taxon>Pseudomonadati</taxon>
        <taxon>Candidatus Auribacterota</taxon>
        <taxon>Candidatus Auribacteria</taxon>
        <taxon>Candidatus Auribacterales</taxon>
        <taxon>Candidatus Auribacteraceae</taxon>
        <taxon>Candidatus Auribacter</taxon>
    </lineage>
</organism>
<comment type="caution">
    <text evidence="1">The sequence shown here is derived from an EMBL/GenBank/DDBJ whole genome shotgun (WGS) entry which is preliminary data.</text>
</comment>
<evidence type="ECO:0008006" key="3">
    <source>
        <dbReference type="Google" id="ProtNLM"/>
    </source>
</evidence>
<dbReference type="Gene3D" id="3.30.70.1290">
    <property type="entry name" value="Transposase IS200-like"/>
    <property type="match status" value="1"/>
</dbReference>
<accession>A0A3A4R667</accession>
<dbReference type="GO" id="GO:0006313">
    <property type="term" value="P:DNA transposition"/>
    <property type="evidence" value="ECO:0007669"/>
    <property type="project" value="InterPro"/>
</dbReference>
<name>A0A3A4R667_9BACT</name>
<dbReference type="AlphaFoldDB" id="A0A3A4R667"/>
<protein>
    <recommendedName>
        <fullName evidence="3">Transposase IS200-like domain-containing protein</fullName>
    </recommendedName>
</protein>
<sequence length="224" mass="25816">MRKILFYITVYAEKSSIEITNTLYSNVMYDVGACCGSLDACLHAYCLLPTSFHALFDLDPAQLNQFASALQKLWRRLISSDTRDTSDCALIRVCPVEKNRFAYDLSLYIHSLPLFCGIVIDTAEYRFSSFDAYCHIQKNQSVDTGNILSLVTSGSIPGFKTRRYQSDLMEFTARKWLHLNVYSSSQCFGSLVFRRFVKSYMRSFGCERYGQENVMPFCRDQREQ</sequence>
<dbReference type="EMBL" id="QZJZ01000039">
    <property type="protein sequence ID" value="RJP59926.1"/>
    <property type="molecule type" value="Genomic_DNA"/>
</dbReference>
<evidence type="ECO:0000313" key="1">
    <source>
        <dbReference type="EMBL" id="RJP59926.1"/>
    </source>
</evidence>